<evidence type="ECO:0000256" key="3">
    <source>
        <dbReference type="SAM" id="MobiDB-lite"/>
    </source>
</evidence>
<evidence type="ECO:0000313" key="6">
    <source>
        <dbReference type="Proteomes" id="UP000271974"/>
    </source>
</evidence>
<evidence type="ECO:0000259" key="4">
    <source>
        <dbReference type="PROSITE" id="PS50102"/>
    </source>
</evidence>
<sequence>MADISLDEFIRKNNVKVRVGSTDRGQHKKGNFVQATQVRNVRAQGRGKTFDARQKLSSKATPLDAREKIIINKKSGKGDARNKIVLKQVQKGTFDARSLLQRQKKKIPGPGFTNQHIQGPLAPDLALTRTLANPNAKGKPQIQLTSSGLQVTRAVPTTQVSLSNNSLQVTKRNQPYRDAQPHSASLNKDFVPIIQIRNDRYKQPGASSHPYYQEETVGQSYQYGSHAPYVKPTPAFSNQIRYRDLDDPEYNSASIAVPEIPKVRIPNVRPVEAAGMRPVSYSAPQQHQVRAPPGAATLSQGLRVAGGGALSGPEPTARPVQAGVKRRQLAAPAPPPAQELSGPLRLGKGGGPGIELRASDNQLQPSVKKPKFSASVAEDVSHEEDDGTDFISPLQGFRVVVTNLFTGVTQDDIIELFGAVGPLKKAKLLKSGMAEVVYVNKKDAISAVQKYHSRELDGQPMYVKMTTPVAAVVKKVDHHDPDITGEALRLYKKGTGIGSLPEAPIEIPTILRALFKAGPPGPNKSVKFTVKI</sequence>
<accession>A0A3S1BWU1</accession>
<evidence type="ECO:0000256" key="1">
    <source>
        <dbReference type="ARBA" id="ARBA00022884"/>
    </source>
</evidence>
<proteinExistence type="predicted"/>
<dbReference type="GO" id="GO:0006406">
    <property type="term" value="P:mRNA export from nucleus"/>
    <property type="evidence" value="ECO:0007669"/>
    <property type="project" value="TreeGrafter"/>
</dbReference>
<reference evidence="5 6" key="1">
    <citation type="submission" date="2019-01" db="EMBL/GenBank/DDBJ databases">
        <title>A draft genome assembly of the solar-powered sea slug Elysia chlorotica.</title>
        <authorList>
            <person name="Cai H."/>
            <person name="Li Q."/>
            <person name="Fang X."/>
            <person name="Li J."/>
            <person name="Curtis N.E."/>
            <person name="Altenburger A."/>
            <person name="Shibata T."/>
            <person name="Feng M."/>
            <person name="Maeda T."/>
            <person name="Schwartz J.A."/>
            <person name="Shigenobu S."/>
            <person name="Lundholm N."/>
            <person name="Nishiyama T."/>
            <person name="Yang H."/>
            <person name="Hasebe M."/>
            <person name="Li S."/>
            <person name="Pierce S.K."/>
            <person name="Wang J."/>
        </authorList>
    </citation>
    <scope>NUCLEOTIDE SEQUENCE [LARGE SCALE GENOMIC DNA]</scope>
    <source>
        <strain evidence="5">EC2010</strain>
        <tissue evidence="5">Whole organism of an adult</tissue>
    </source>
</reference>
<dbReference type="GO" id="GO:0005634">
    <property type="term" value="C:nucleus"/>
    <property type="evidence" value="ECO:0007669"/>
    <property type="project" value="TreeGrafter"/>
</dbReference>
<dbReference type="InterPro" id="IPR035979">
    <property type="entry name" value="RBD_domain_sf"/>
</dbReference>
<dbReference type="Pfam" id="PF00076">
    <property type="entry name" value="RRM_1"/>
    <property type="match status" value="1"/>
</dbReference>
<feature type="domain" description="RRM" evidence="4">
    <location>
        <begin position="397"/>
        <end position="468"/>
    </location>
</feature>
<dbReference type="STRING" id="188477.A0A3S1BWU1"/>
<dbReference type="SMART" id="SM00360">
    <property type="entry name" value="RRM"/>
    <property type="match status" value="1"/>
</dbReference>
<evidence type="ECO:0000256" key="2">
    <source>
        <dbReference type="PROSITE-ProRule" id="PRU00176"/>
    </source>
</evidence>
<feature type="region of interest" description="Disordered" evidence="3">
    <location>
        <begin position="324"/>
        <end position="375"/>
    </location>
</feature>
<dbReference type="InterPro" id="IPR012677">
    <property type="entry name" value="Nucleotide-bd_a/b_plait_sf"/>
</dbReference>
<organism evidence="5 6">
    <name type="scientific">Elysia chlorotica</name>
    <name type="common">Eastern emerald elysia</name>
    <name type="synonym">Sea slug</name>
    <dbReference type="NCBI Taxonomy" id="188477"/>
    <lineage>
        <taxon>Eukaryota</taxon>
        <taxon>Metazoa</taxon>
        <taxon>Spiralia</taxon>
        <taxon>Lophotrochozoa</taxon>
        <taxon>Mollusca</taxon>
        <taxon>Gastropoda</taxon>
        <taxon>Heterobranchia</taxon>
        <taxon>Euthyneura</taxon>
        <taxon>Panpulmonata</taxon>
        <taxon>Sacoglossa</taxon>
        <taxon>Placobranchoidea</taxon>
        <taxon>Plakobranchidae</taxon>
        <taxon>Elysia</taxon>
    </lineage>
</organism>
<dbReference type="OrthoDB" id="346839at2759"/>
<dbReference type="SUPFAM" id="SSF54928">
    <property type="entry name" value="RNA-binding domain, RBD"/>
    <property type="match status" value="1"/>
</dbReference>
<comment type="caution">
    <text evidence="5">The sequence shown here is derived from an EMBL/GenBank/DDBJ whole genome shotgun (WGS) entry which is preliminary data.</text>
</comment>
<protein>
    <recommendedName>
        <fullName evidence="4">RRM domain-containing protein</fullName>
    </recommendedName>
</protein>
<dbReference type="PROSITE" id="PS50102">
    <property type="entry name" value="RRM"/>
    <property type="match status" value="1"/>
</dbReference>
<dbReference type="InterPro" id="IPR034784">
    <property type="entry name" value="PDIP3_RRM"/>
</dbReference>
<dbReference type="Proteomes" id="UP000271974">
    <property type="component" value="Unassembled WGS sequence"/>
</dbReference>
<gene>
    <name evidence="5" type="ORF">EGW08_001534</name>
</gene>
<dbReference type="PANTHER" id="PTHR19965">
    <property type="entry name" value="RNA AND EXPORT FACTOR BINDING PROTEIN"/>
    <property type="match status" value="1"/>
</dbReference>
<dbReference type="CDD" id="cd12681">
    <property type="entry name" value="RRM_SKAR"/>
    <property type="match status" value="1"/>
</dbReference>
<keyword evidence="6" id="KW-1185">Reference proteome</keyword>
<evidence type="ECO:0000313" key="5">
    <source>
        <dbReference type="EMBL" id="RUS90730.1"/>
    </source>
</evidence>
<keyword evidence="1 2" id="KW-0694">RNA-binding</keyword>
<dbReference type="AlphaFoldDB" id="A0A3S1BWU1"/>
<dbReference type="Gene3D" id="3.30.70.330">
    <property type="match status" value="1"/>
</dbReference>
<dbReference type="InterPro" id="IPR000504">
    <property type="entry name" value="RRM_dom"/>
</dbReference>
<dbReference type="InterPro" id="IPR051229">
    <property type="entry name" value="ALYREF_mRNA_export"/>
</dbReference>
<name>A0A3S1BWU1_ELYCH</name>
<dbReference type="EMBL" id="RQTK01000026">
    <property type="protein sequence ID" value="RUS90730.1"/>
    <property type="molecule type" value="Genomic_DNA"/>
</dbReference>
<dbReference type="GO" id="GO:0003729">
    <property type="term" value="F:mRNA binding"/>
    <property type="evidence" value="ECO:0007669"/>
    <property type="project" value="TreeGrafter"/>
</dbReference>
<dbReference type="PANTHER" id="PTHR19965:SF35">
    <property type="entry name" value="RNA ANNEALING PROTEIN YRA1"/>
    <property type="match status" value="1"/>
</dbReference>